<evidence type="ECO:0000259" key="2">
    <source>
        <dbReference type="SMART" id="SM00198"/>
    </source>
</evidence>
<dbReference type="SMART" id="SM00198">
    <property type="entry name" value="SCP"/>
    <property type="match status" value="1"/>
</dbReference>
<gene>
    <name evidence="3" type="ORF">ANCCAN_06582</name>
</gene>
<name>A0A368GSJ3_ANCCA</name>
<dbReference type="AlphaFoldDB" id="A0A368GSJ3"/>
<feature type="chain" id="PRO_5016579825" description="SCP domain-containing protein" evidence="1">
    <location>
        <begin position="17"/>
        <end position="180"/>
    </location>
</feature>
<evidence type="ECO:0000256" key="1">
    <source>
        <dbReference type="SAM" id="SignalP"/>
    </source>
</evidence>
<keyword evidence="1" id="KW-0732">Signal</keyword>
<protein>
    <recommendedName>
        <fullName evidence="2">SCP domain-containing protein</fullName>
    </recommendedName>
</protein>
<evidence type="ECO:0000313" key="3">
    <source>
        <dbReference type="EMBL" id="RCN47294.1"/>
    </source>
</evidence>
<feature type="domain" description="SCP" evidence="2">
    <location>
        <begin position="26"/>
        <end position="178"/>
    </location>
</feature>
<evidence type="ECO:0000313" key="4">
    <source>
        <dbReference type="Proteomes" id="UP000252519"/>
    </source>
</evidence>
<organism evidence="3 4">
    <name type="scientific">Ancylostoma caninum</name>
    <name type="common">Dog hookworm</name>
    <dbReference type="NCBI Taxonomy" id="29170"/>
    <lineage>
        <taxon>Eukaryota</taxon>
        <taxon>Metazoa</taxon>
        <taxon>Ecdysozoa</taxon>
        <taxon>Nematoda</taxon>
        <taxon>Chromadorea</taxon>
        <taxon>Rhabditida</taxon>
        <taxon>Rhabditina</taxon>
        <taxon>Rhabditomorpha</taxon>
        <taxon>Strongyloidea</taxon>
        <taxon>Ancylostomatidae</taxon>
        <taxon>Ancylostomatinae</taxon>
        <taxon>Ancylostoma</taxon>
    </lineage>
</organism>
<accession>A0A368GSJ3</accession>
<dbReference type="InterPro" id="IPR035940">
    <property type="entry name" value="CAP_sf"/>
</dbReference>
<sequence length="180" mass="20239">MRSFVIFLLLPYAARQQTRSRCSLSVEHQNAVQDWHNNLRQLVATAELDKSQFGDLQGTDSMFKMTYDCTNDALANALILEDTCKHSGLDMTVLGRSANFKTYRSKSEPKGADLAEYLNFAMEDWRDSVTKPLSKDAIYKNEEIAPFARMIFYKSVNVGCASTYCSKSSKLAIACVYGNV</sequence>
<dbReference type="EMBL" id="JOJR01000064">
    <property type="protein sequence ID" value="RCN47294.1"/>
    <property type="molecule type" value="Genomic_DNA"/>
</dbReference>
<dbReference type="InterPro" id="IPR014044">
    <property type="entry name" value="CAP_dom"/>
</dbReference>
<dbReference type="Proteomes" id="UP000252519">
    <property type="component" value="Unassembled WGS sequence"/>
</dbReference>
<proteinExistence type="predicted"/>
<dbReference type="Gene3D" id="3.40.33.10">
    <property type="entry name" value="CAP"/>
    <property type="match status" value="1"/>
</dbReference>
<dbReference type="OrthoDB" id="5872317at2759"/>
<reference evidence="3 4" key="1">
    <citation type="submission" date="2014-10" db="EMBL/GenBank/DDBJ databases">
        <title>Draft genome of the hookworm Ancylostoma caninum.</title>
        <authorList>
            <person name="Mitreva M."/>
        </authorList>
    </citation>
    <scope>NUCLEOTIDE SEQUENCE [LARGE SCALE GENOMIC DNA]</scope>
    <source>
        <strain evidence="3 4">Baltimore</strain>
    </source>
</reference>
<comment type="caution">
    <text evidence="3">The sequence shown here is derived from an EMBL/GenBank/DDBJ whole genome shotgun (WGS) entry which is preliminary data.</text>
</comment>
<dbReference type="SUPFAM" id="SSF55797">
    <property type="entry name" value="PR-1-like"/>
    <property type="match status" value="1"/>
</dbReference>
<keyword evidence="4" id="KW-1185">Reference proteome</keyword>
<feature type="signal peptide" evidence="1">
    <location>
        <begin position="1"/>
        <end position="16"/>
    </location>
</feature>